<feature type="region of interest" description="Disordered" evidence="1">
    <location>
        <begin position="49"/>
        <end position="73"/>
    </location>
</feature>
<reference evidence="2 3" key="1">
    <citation type="journal article" date="2011" name="J. Bacteriol.">
        <title>Two new complete genome sequences offer insight into host and tissue specificity of plant pathogenic Xanthomonas spp.</title>
        <authorList>
            <person name="Bogdanove A.J."/>
            <person name="Koebnik R."/>
            <person name="Lu H."/>
            <person name="Furutani A."/>
            <person name="Angiuoli S.V."/>
            <person name="Patil P.B."/>
            <person name="Van Sluys M.A."/>
            <person name="Ryan R.P."/>
            <person name="Meyer D.F."/>
            <person name="Han S.W."/>
            <person name="Aparna G."/>
            <person name="Rajaram M."/>
            <person name="Delcher A.L."/>
            <person name="Phillippy A.M."/>
            <person name="Puiu D."/>
            <person name="Schatz M.C."/>
            <person name="Shumway M."/>
            <person name="Sommer D.D."/>
            <person name="Trapnell C."/>
            <person name="Benahmed F."/>
            <person name="Dimitrov G."/>
            <person name="Madupu R."/>
            <person name="Radune D."/>
            <person name="Sullivan S."/>
            <person name="Jha G."/>
            <person name="Ishihara H."/>
            <person name="Lee S.W."/>
            <person name="Pandey A."/>
            <person name="Sharma V."/>
            <person name="Sriariyanun M."/>
            <person name="Szurek B."/>
            <person name="Vera-Cruz C.M."/>
            <person name="Dorman K.S."/>
            <person name="Ronald P.C."/>
            <person name="Verdier V."/>
            <person name="Dow J.M."/>
            <person name="Sonti R.V."/>
            <person name="Tsuge S."/>
            <person name="Brendel V.P."/>
            <person name="Rabinowicz P.D."/>
            <person name="Leach J.E."/>
            <person name="White F.F."/>
            <person name="Salzberg S.L."/>
        </authorList>
    </citation>
    <scope>NUCLEOTIDE SEQUENCE [LARGE SCALE GENOMIC DNA]</scope>
    <source>
        <strain evidence="2 3">BLS256</strain>
    </source>
</reference>
<accession>G7TAQ4</accession>
<dbReference type="AlphaFoldDB" id="G7TAQ4"/>
<evidence type="ECO:0000313" key="2">
    <source>
        <dbReference type="EMBL" id="AEQ96016.1"/>
    </source>
</evidence>
<name>G7TAQ4_XANOB</name>
<dbReference type="Proteomes" id="UP000008851">
    <property type="component" value="Chromosome"/>
</dbReference>
<evidence type="ECO:0000313" key="3">
    <source>
        <dbReference type="Proteomes" id="UP000008851"/>
    </source>
</evidence>
<sequence>MRSGLAAAVGCHGRSGHCWTGSEGNAGSESRQRHTALCALAQTEGSAVGGGSAHVARWAGAGRGPPSRKGSWA</sequence>
<evidence type="ECO:0000256" key="1">
    <source>
        <dbReference type="SAM" id="MobiDB-lite"/>
    </source>
</evidence>
<protein>
    <submittedName>
        <fullName evidence="2">Uncharacterized protein</fullName>
    </submittedName>
</protein>
<dbReference type="HOGENOM" id="CLU_2703941_0_0_6"/>
<dbReference type="EMBL" id="CP003057">
    <property type="protein sequence ID" value="AEQ96016.1"/>
    <property type="molecule type" value="Genomic_DNA"/>
</dbReference>
<organism evidence="2 3">
    <name type="scientific">Xanthomonas oryzae pv. oryzicola (strain BLS256)</name>
    <dbReference type="NCBI Taxonomy" id="383407"/>
    <lineage>
        <taxon>Bacteria</taxon>
        <taxon>Pseudomonadati</taxon>
        <taxon>Pseudomonadota</taxon>
        <taxon>Gammaproteobacteria</taxon>
        <taxon>Lysobacterales</taxon>
        <taxon>Lysobacteraceae</taxon>
        <taxon>Xanthomonas</taxon>
    </lineage>
</organism>
<gene>
    <name evidence="2" type="ORF">XOC_1857</name>
</gene>
<proteinExistence type="predicted"/>
<dbReference type="KEGG" id="xor:XOC_1857"/>